<dbReference type="EMBL" id="JAPDDT010000009">
    <property type="protein sequence ID" value="MCW1924734.1"/>
    <property type="molecule type" value="Genomic_DNA"/>
</dbReference>
<name>A0ABT3GMI1_9BACT</name>
<feature type="region of interest" description="Disordered" evidence="1">
    <location>
        <begin position="39"/>
        <end position="65"/>
    </location>
</feature>
<feature type="compositionally biased region" description="Low complexity" evidence="1">
    <location>
        <begin position="81"/>
        <end position="94"/>
    </location>
</feature>
<evidence type="ECO:0000313" key="2">
    <source>
        <dbReference type="EMBL" id="MCW1924734.1"/>
    </source>
</evidence>
<evidence type="ECO:0000256" key="1">
    <source>
        <dbReference type="SAM" id="MobiDB-lite"/>
    </source>
</evidence>
<comment type="caution">
    <text evidence="2">The sequence shown here is derived from an EMBL/GenBank/DDBJ whole genome shotgun (WGS) entry which is preliminary data.</text>
</comment>
<dbReference type="Proteomes" id="UP001320876">
    <property type="component" value="Unassembled WGS sequence"/>
</dbReference>
<proteinExistence type="predicted"/>
<gene>
    <name evidence="2" type="ORF">OKA05_19370</name>
</gene>
<sequence>MAVVSPLARGSDEVDDMKKSLAAMEQTIGELKTRIAVLEEERSEEQTAAEPAPAAPPAEPAPAGAAPAIVVPTVTTAAYMTSSSPRAGSARSSSMTCFLPKR</sequence>
<protein>
    <submittedName>
        <fullName evidence="2">Uncharacterized protein</fullName>
    </submittedName>
</protein>
<reference evidence="2 3" key="1">
    <citation type="submission" date="2022-10" db="EMBL/GenBank/DDBJ databases">
        <title>Luteolibacter arcticus strain CCTCC AB 2014275, whole genome shotgun sequencing project.</title>
        <authorList>
            <person name="Zhao G."/>
            <person name="Shen L."/>
        </authorList>
    </citation>
    <scope>NUCLEOTIDE SEQUENCE [LARGE SCALE GENOMIC DNA]</scope>
    <source>
        <strain evidence="2 3">CCTCC AB 2014275</strain>
    </source>
</reference>
<keyword evidence="3" id="KW-1185">Reference proteome</keyword>
<feature type="region of interest" description="Disordered" evidence="1">
    <location>
        <begin position="81"/>
        <end position="102"/>
    </location>
</feature>
<dbReference type="RefSeq" id="WP_264488843.1">
    <property type="nucleotide sequence ID" value="NZ_JAPDDT010000009.1"/>
</dbReference>
<accession>A0ABT3GMI1</accession>
<organism evidence="2 3">
    <name type="scientific">Luteolibacter arcticus</name>
    <dbReference type="NCBI Taxonomy" id="1581411"/>
    <lineage>
        <taxon>Bacteria</taxon>
        <taxon>Pseudomonadati</taxon>
        <taxon>Verrucomicrobiota</taxon>
        <taxon>Verrucomicrobiia</taxon>
        <taxon>Verrucomicrobiales</taxon>
        <taxon>Verrucomicrobiaceae</taxon>
        <taxon>Luteolibacter</taxon>
    </lineage>
</organism>
<evidence type="ECO:0000313" key="3">
    <source>
        <dbReference type="Proteomes" id="UP001320876"/>
    </source>
</evidence>